<organism evidence="3 4">
    <name type="scientific">Thalassospira lucentensis</name>
    <dbReference type="NCBI Taxonomy" id="168935"/>
    <lineage>
        <taxon>Bacteria</taxon>
        <taxon>Pseudomonadati</taxon>
        <taxon>Pseudomonadota</taxon>
        <taxon>Alphaproteobacteria</taxon>
        <taxon>Rhodospirillales</taxon>
        <taxon>Thalassospiraceae</taxon>
        <taxon>Thalassospira</taxon>
    </lineage>
</organism>
<sequence>MRDGRRKTKIAGPHPIDLHVGKRLRELRMLKGLGQSQIAKLLGITFQQVQKYERGANRVSASRLYDIAEALEVPISYFYDDLPPDLVGKSIAQRSKTITQSIISREDPMQRRETLELVRYYYGIEDEALRDRFFELLKSMSNYADRKADKTTATS</sequence>
<dbReference type="GO" id="GO:0003677">
    <property type="term" value="F:DNA binding"/>
    <property type="evidence" value="ECO:0007669"/>
    <property type="project" value="UniProtKB-KW"/>
</dbReference>
<name>A0A154L3N9_9PROT</name>
<comment type="caution">
    <text evidence="3">The sequence shown here is derived from an EMBL/GenBank/DDBJ whole genome shotgun (WGS) entry which is preliminary data.</text>
</comment>
<accession>A0A154L3N9</accession>
<protein>
    <recommendedName>
        <fullName evidence="2">HTH cro/C1-type domain-containing protein</fullName>
    </recommendedName>
</protein>
<dbReference type="Proteomes" id="UP000076335">
    <property type="component" value="Unassembled WGS sequence"/>
</dbReference>
<evidence type="ECO:0000256" key="1">
    <source>
        <dbReference type="ARBA" id="ARBA00023125"/>
    </source>
</evidence>
<dbReference type="InterPro" id="IPR050807">
    <property type="entry name" value="TransReg_Diox_bact_type"/>
</dbReference>
<dbReference type="InterPro" id="IPR001387">
    <property type="entry name" value="Cro/C1-type_HTH"/>
</dbReference>
<dbReference type="PANTHER" id="PTHR46797">
    <property type="entry name" value="HTH-TYPE TRANSCRIPTIONAL REGULATOR"/>
    <property type="match status" value="1"/>
</dbReference>
<keyword evidence="1" id="KW-0238">DNA-binding</keyword>
<dbReference type="InterPro" id="IPR010982">
    <property type="entry name" value="Lambda_DNA-bd_dom_sf"/>
</dbReference>
<dbReference type="SMART" id="SM00530">
    <property type="entry name" value="HTH_XRE"/>
    <property type="match status" value="1"/>
</dbReference>
<dbReference type="OrthoDB" id="9797172at2"/>
<gene>
    <name evidence="3" type="ORF">AUP42_01705</name>
</gene>
<dbReference type="PROSITE" id="PS50943">
    <property type="entry name" value="HTH_CROC1"/>
    <property type="match status" value="1"/>
</dbReference>
<evidence type="ECO:0000313" key="3">
    <source>
        <dbReference type="EMBL" id="KZB63165.1"/>
    </source>
</evidence>
<feature type="domain" description="HTH cro/C1-type" evidence="2">
    <location>
        <begin position="24"/>
        <end position="78"/>
    </location>
</feature>
<dbReference type="CDD" id="cd00093">
    <property type="entry name" value="HTH_XRE"/>
    <property type="match status" value="1"/>
</dbReference>
<dbReference type="SUPFAM" id="SSF47413">
    <property type="entry name" value="lambda repressor-like DNA-binding domains"/>
    <property type="match status" value="1"/>
</dbReference>
<reference evidence="3 4" key="1">
    <citation type="submission" date="2015-12" db="EMBL/GenBank/DDBJ databases">
        <title>Genome sequence of Thalassospira lucentensis MCCC 1A02072.</title>
        <authorList>
            <person name="Lu L."/>
            <person name="Lai Q."/>
            <person name="Shao Z."/>
            <person name="Qian P."/>
        </authorList>
    </citation>
    <scope>NUCLEOTIDE SEQUENCE [LARGE SCALE GENOMIC DNA]</scope>
    <source>
        <strain evidence="3 4">MCCC 1A02072</strain>
    </source>
</reference>
<dbReference type="GO" id="GO:0005829">
    <property type="term" value="C:cytosol"/>
    <property type="evidence" value="ECO:0007669"/>
    <property type="project" value="TreeGrafter"/>
</dbReference>
<dbReference type="EMBL" id="LPVY01000019">
    <property type="protein sequence ID" value="KZB63165.1"/>
    <property type="molecule type" value="Genomic_DNA"/>
</dbReference>
<dbReference type="GO" id="GO:0003700">
    <property type="term" value="F:DNA-binding transcription factor activity"/>
    <property type="evidence" value="ECO:0007669"/>
    <property type="project" value="TreeGrafter"/>
</dbReference>
<dbReference type="PANTHER" id="PTHR46797:SF1">
    <property type="entry name" value="METHYLPHOSPHONATE SYNTHASE"/>
    <property type="match status" value="1"/>
</dbReference>
<dbReference type="AlphaFoldDB" id="A0A154L3N9"/>
<dbReference type="Gene3D" id="1.10.260.40">
    <property type="entry name" value="lambda repressor-like DNA-binding domains"/>
    <property type="match status" value="1"/>
</dbReference>
<proteinExistence type="predicted"/>
<evidence type="ECO:0000313" key="4">
    <source>
        <dbReference type="Proteomes" id="UP000076335"/>
    </source>
</evidence>
<evidence type="ECO:0000259" key="2">
    <source>
        <dbReference type="PROSITE" id="PS50943"/>
    </source>
</evidence>
<dbReference type="Pfam" id="PF01381">
    <property type="entry name" value="HTH_3"/>
    <property type="match status" value="1"/>
</dbReference>